<dbReference type="STRING" id="1121865.OMW_01378"/>
<evidence type="ECO:0000313" key="3">
    <source>
        <dbReference type="EMBL" id="EOW80292.1"/>
    </source>
</evidence>
<comment type="caution">
    <text evidence="3">The sequence shown here is derived from an EMBL/GenBank/DDBJ whole genome shotgun (WGS) entry which is preliminary data.</text>
</comment>
<dbReference type="PANTHER" id="PTHR43736">
    <property type="entry name" value="ADP-RIBOSE PYROPHOSPHATASE"/>
    <property type="match status" value="1"/>
</dbReference>
<dbReference type="InterPro" id="IPR000086">
    <property type="entry name" value="NUDIX_hydrolase_dom"/>
</dbReference>
<dbReference type="PATRIC" id="fig|1121865.3.peg.1339"/>
<name>S1MTY7_9ENTE</name>
<dbReference type="RefSeq" id="WP_016183518.1">
    <property type="nucleotide sequence ID" value="NZ_JXKI01000004.1"/>
</dbReference>
<dbReference type="AlphaFoldDB" id="S1MTY7"/>
<dbReference type="Gene3D" id="3.90.79.10">
    <property type="entry name" value="Nucleoside Triphosphate Pyrophosphohydrolase"/>
    <property type="match status" value="1"/>
</dbReference>
<dbReference type="SUPFAM" id="SSF55811">
    <property type="entry name" value="Nudix"/>
    <property type="match status" value="1"/>
</dbReference>
<reference evidence="3 4" key="1">
    <citation type="submission" date="2013-03" db="EMBL/GenBank/DDBJ databases">
        <title>The Genome Sequence of Enterococcus columbae ATCC_51263 (PacBio/Illumina hybrid assembly).</title>
        <authorList>
            <consortium name="The Broad Institute Genomics Platform"/>
            <consortium name="The Broad Institute Genome Sequencing Center for Infectious Disease"/>
            <person name="Earl A."/>
            <person name="Russ C."/>
            <person name="Gilmore M."/>
            <person name="Surin D."/>
            <person name="Walker B."/>
            <person name="Young S."/>
            <person name="Zeng Q."/>
            <person name="Gargeya S."/>
            <person name="Fitzgerald M."/>
            <person name="Haas B."/>
            <person name="Abouelleil A."/>
            <person name="Allen A.W."/>
            <person name="Alvarado L."/>
            <person name="Arachchi H.M."/>
            <person name="Berlin A.M."/>
            <person name="Chapman S.B."/>
            <person name="Gainer-Dewar J."/>
            <person name="Goldberg J."/>
            <person name="Griggs A."/>
            <person name="Gujja S."/>
            <person name="Hansen M."/>
            <person name="Howarth C."/>
            <person name="Imamovic A."/>
            <person name="Ireland A."/>
            <person name="Larimer J."/>
            <person name="McCowan C."/>
            <person name="Murphy C."/>
            <person name="Pearson M."/>
            <person name="Poon T.W."/>
            <person name="Priest M."/>
            <person name="Roberts A."/>
            <person name="Saif S."/>
            <person name="Shea T."/>
            <person name="Sisk P."/>
            <person name="Sykes S."/>
            <person name="Wortman J."/>
            <person name="Nusbaum C."/>
            <person name="Birren B."/>
        </authorList>
    </citation>
    <scope>NUCLEOTIDE SEQUENCE [LARGE SCALE GENOMIC DNA]</scope>
    <source>
        <strain evidence="3 4">ATCC 51263</strain>
    </source>
</reference>
<dbReference type="eggNOG" id="COG1051">
    <property type="taxonomic scope" value="Bacteria"/>
</dbReference>
<protein>
    <recommendedName>
        <fullName evidence="2">Nudix hydrolase domain-containing protein</fullName>
    </recommendedName>
</protein>
<dbReference type="OrthoDB" id="9787880at2"/>
<keyword evidence="4" id="KW-1185">Reference proteome</keyword>
<evidence type="ECO:0000313" key="4">
    <source>
        <dbReference type="Proteomes" id="UP000014113"/>
    </source>
</evidence>
<organism evidence="3 4">
    <name type="scientific">Enterococcus columbae DSM 7374 = ATCC 51263</name>
    <dbReference type="NCBI Taxonomy" id="1121865"/>
    <lineage>
        <taxon>Bacteria</taxon>
        <taxon>Bacillati</taxon>
        <taxon>Bacillota</taxon>
        <taxon>Bacilli</taxon>
        <taxon>Lactobacillales</taxon>
        <taxon>Enterococcaceae</taxon>
        <taxon>Enterococcus</taxon>
    </lineage>
</organism>
<dbReference type="CDD" id="cd03674">
    <property type="entry name" value="NUDIX_Hydrolase"/>
    <property type="match status" value="1"/>
</dbReference>
<dbReference type="InterPro" id="IPR015797">
    <property type="entry name" value="NUDIX_hydrolase-like_dom_sf"/>
</dbReference>
<feature type="domain" description="Nudix hydrolase" evidence="2">
    <location>
        <begin position="42"/>
        <end position="180"/>
    </location>
</feature>
<proteinExistence type="inferred from homology"/>
<dbReference type="EMBL" id="ASWJ01000009">
    <property type="protein sequence ID" value="EOW80292.1"/>
    <property type="molecule type" value="Genomic_DNA"/>
</dbReference>
<dbReference type="PROSITE" id="PS51462">
    <property type="entry name" value="NUDIX"/>
    <property type="match status" value="1"/>
</dbReference>
<evidence type="ECO:0000259" key="2">
    <source>
        <dbReference type="PROSITE" id="PS51462"/>
    </source>
</evidence>
<evidence type="ECO:0000256" key="1">
    <source>
        <dbReference type="ARBA" id="ARBA00005582"/>
    </source>
</evidence>
<sequence length="192" mass="22125">MKAFTLAMEAYQPFNEQEAKDKQLFLEQLANNPKFFTRESALAHVSVSAWIVSPNRQQVLMDYHNIYQSWAWLGGHADGKTDLKKVILREIAEESGLTDSHFLSEELFSIEVLTVDGHQKRGSYVPSHLHFNCTYLLEADPKLPLRIQPSENSQIGWIAVQQLPEKVSEKWIQKNIYQKLIAKVNRDFALPE</sequence>
<dbReference type="Pfam" id="PF00293">
    <property type="entry name" value="NUDIX"/>
    <property type="match status" value="1"/>
</dbReference>
<gene>
    <name evidence="3" type="ORF">I568_01992</name>
</gene>
<comment type="similarity">
    <text evidence="1">Belongs to the Nudix hydrolase family.</text>
</comment>
<accession>S1MTY7</accession>
<dbReference type="PANTHER" id="PTHR43736:SF1">
    <property type="entry name" value="DIHYDRONEOPTERIN TRIPHOSPHATE DIPHOSPHATASE"/>
    <property type="match status" value="1"/>
</dbReference>
<dbReference type="Proteomes" id="UP000014113">
    <property type="component" value="Unassembled WGS sequence"/>
</dbReference>